<evidence type="ECO:0000256" key="4">
    <source>
        <dbReference type="ARBA" id="ARBA00022714"/>
    </source>
</evidence>
<dbReference type="InterPro" id="IPR017938">
    <property type="entry name" value="Riboflavin_synthase-like_b-brl"/>
</dbReference>
<dbReference type="Proteomes" id="UP000252100">
    <property type="component" value="Chromosome"/>
</dbReference>
<dbReference type="GO" id="GO:0050660">
    <property type="term" value="F:flavin adenine dinucleotide binding"/>
    <property type="evidence" value="ECO:0007669"/>
    <property type="project" value="InterPro"/>
</dbReference>
<dbReference type="Gene3D" id="3.40.50.80">
    <property type="entry name" value="Nucleotide-binding domain of ferredoxin-NADP reductase (FNR) module"/>
    <property type="match status" value="1"/>
</dbReference>
<dbReference type="InterPro" id="IPR023455">
    <property type="entry name" value="Dihydroorotate_DHASE_ETsu"/>
</dbReference>
<evidence type="ECO:0000313" key="15">
    <source>
        <dbReference type="EMBL" id="AXF55451.1"/>
    </source>
</evidence>
<comment type="subunit">
    <text evidence="11">Heterotetramer of 2 PyrK and 2 PyrD type B subunits.</text>
</comment>
<dbReference type="PROSITE" id="PS51384">
    <property type="entry name" value="FAD_FR"/>
    <property type="match status" value="1"/>
</dbReference>
<dbReference type="Pfam" id="PF10418">
    <property type="entry name" value="DHODB_Fe-S_bind"/>
    <property type="match status" value="1"/>
</dbReference>
<evidence type="ECO:0000256" key="9">
    <source>
        <dbReference type="ARBA" id="ARBA00023004"/>
    </source>
</evidence>
<name>A0A345BWX0_9BACI</name>
<dbReference type="GO" id="GO:0044205">
    <property type="term" value="P:'de novo' UMP biosynthetic process"/>
    <property type="evidence" value="ECO:0007669"/>
    <property type="project" value="UniProtKB-UniRule"/>
</dbReference>
<keyword evidence="9 11" id="KW-0408">Iron</keyword>
<keyword evidence="3 11" id="KW-0285">Flavoprotein</keyword>
<keyword evidence="8 11" id="KW-0249">Electron transport</keyword>
<organism evidence="15 16">
    <name type="scientific">Salicibibacter kimchii</name>
    <dbReference type="NCBI Taxonomy" id="2099786"/>
    <lineage>
        <taxon>Bacteria</taxon>
        <taxon>Bacillati</taxon>
        <taxon>Bacillota</taxon>
        <taxon>Bacilli</taxon>
        <taxon>Bacillales</taxon>
        <taxon>Bacillaceae</taxon>
        <taxon>Salicibibacter</taxon>
    </lineage>
</organism>
<comment type="similarity">
    <text evidence="1 11">Belongs to the PyrK family.</text>
</comment>
<dbReference type="Gene3D" id="2.40.30.10">
    <property type="entry name" value="Translation factors"/>
    <property type="match status" value="1"/>
</dbReference>
<evidence type="ECO:0000256" key="10">
    <source>
        <dbReference type="ARBA" id="ARBA00023014"/>
    </source>
</evidence>
<dbReference type="CDD" id="cd06218">
    <property type="entry name" value="DHOD_e_trans"/>
    <property type="match status" value="1"/>
</dbReference>
<keyword evidence="10 11" id="KW-0411">Iron-sulfur</keyword>
<dbReference type="GO" id="GO:0009055">
    <property type="term" value="F:electron transfer activity"/>
    <property type="evidence" value="ECO:0007669"/>
    <property type="project" value="UniProtKB-UniRule"/>
</dbReference>
<feature type="binding site" evidence="11 12">
    <location>
        <begin position="75"/>
        <end position="76"/>
    </location>
    <ligand>
        <name>FAD</name>
        <dbReference type="ChEBI" id="CHEBI:57692"/>
    </ligand>
</feature>
<feature type="binding site" evidence="11 13">
    <location>
        <position position="229"/>
    </location>
    <ligand>
        <name>[2Fe-2S] cluster</name>
        <dbReference type="ChEBI" id="CHEBI:190135"/>
    </ligand>
</feature>
<evidence type="ECO:0000256" key="13">
    <source>
        <dbReference type="PIRSR" id="PIRSR006816-2"/>
    </source>
</evidence>
<dbReference type="PANTHER" id="PTHR43513:SF3">
    <property type="entry name" value="DIHYDROOROTATE DEHYDROGENASE B (NAD(+)), ELECTRON TRANSFER SUBUNIT-RELATED"/>
    <property type="match status" value="1"/>
</dbReference>
<keyword evidence="7 11" id="KW-0665">Pyrimidine biosynthesis</keyword>
<evidence type="ECO:0000259" key="14">
    <source>
        <dbReference type="PROSITE" id="PS51384"/>
    </source>
</evidence>
<dbReference type="InterPro" id="IPR039261">
    <property type="entry name" value="FNR_nucleotide-bd"/>
</dbReference>
<dbReference type="Gene3D" id="2.10.240.10">
    <property type="entry name" value="Dihydroorotate dehydrogenase, electron transfer subunit"/>
    <property type="match status" value="1"/>
</dbReference>
<keyword evidence="2 11" id="KW-0813">Transport</keyword>
<dbReference type="AlphaFoldDB" id="A0A345BWX0"/>
<comment type="cofactor">
    <cofactor evidence="13">
        <name>[2Fe-2S] cluster</name>
        <dbReference type="ChEBI" id="CHEBI:190135"/>
    </cofactor>
    <text evidence="13">Binds 1 [2Fe-2S] cluster per subunit.</text>
</comment>
<keyword evidence="4 11" id="KW-0001">2Fe-2S</keyword>
<dbReference type="PANTHER" id="PTHR43513">
    <property type="entry name" value="DIHYDROOROTATE DEHYDROGENASE B (NAD(+)), ELECTRON TRANSFER SUBUNIT"/>
    <property type="match status" value="1"/>
</dbReference>
<dbReference type="InterPro" id="IPR019480">
    <property type="entry name" value="Dihydroorotate_DH_Fe-S-bd"/>
</dbReference>
<dbReference type="GO" id="GO:0016491">
    <property type="term" value="F:oxidoreductase activity"/>
    <property type="evidence" value="ECO:0007669"/>
    <property type="project" value="InterPro"/>
</dbReference>
<comment type="pathway">
    <text evidence="11">Pyrimidine metabolism; UMP biosynthesis via de novo pathway; orotate from (S)-dihydroorotate (NAD(+) route): step 1/1.</text>
</comment>
<dbReference type="GO" id="GO:0046872">
    <property type="term" value="F:metal ion binding"/>
    <property type="evidence" value="ECO:0007669"/>
    <property type="project" value="UniProtKB-KW"/>
</dbReference>
<dbReference type="KEGG" id="rue:DT065_05055"/>
<reference evidence="15 16" key="1">
    <citation type="journal article" date="2018" name="J. Microbiol.">
        <title>Salicibibacter kimchii gen. nov., sp. nov., a moderately halophilic and alkalitolerant bacterium in the family Bacillaceae, isolated from kimchi.</title>
        <authorList>
            <person name="Jang J.Y."/>
            <person name="Oh Y.J."/>
            <person name="Lim S.K."/>
            <person name="Park H.K."/>
            <person name="Lee C."/>
            <person name="Kim J.Y."/>
            <person name="Lee M.A."/>
            <person name="Choi H.J."/>
        </authorList>
    </citation>
    <scope>NUCLEOTIDE SEQUENCE [LARGE SCALE GENOMIC DNA]</scope>
    <source>
        <strain evidence="15 16">NKC1-1</strain>
    </source>
</reference>
<comment type="cofactor">
    <cofactor evidence="11 12">
        <name>FAD</name>
        <dbReference type="ChEBI" id="CHEBI:57692"/>
    </cofactor>
    <text evidence="11 12">Binds 1 FAD per subunit.</text>
</comment>
<evidence type="ECO:0000313" key="16">
    <source>
        <dbReference type="Proteomes" id="UP000252100"/>
    </source>
</evidence>
<dbReference type="InterPro" id="IPR017927">
    <property type="entry name" value="FAD-bd_FR_type"/>
</dbReference>
<keyword evidence="16" id="KW-1185">Reference proteome</keyword>
<proteinExistence type="inferred from homology"/>
<evidence type="ECO:0000256" key="1">
    <source>
        <dbReference type="ARBA" id="ARBA00006422"/>
    </source>
</evidence>
<feature type="binding site" evidence="11 13">
    <location>
        <position position="232"/>
    </location>
    <ligand>
        <name>[2Fe-2S] cluster</name>
        <dbReference type="ChEBI" id="CHEBI:190135"/>
    </ligand>
</feature>
<evidence type="ECO:0000256" key="11">
    <source>
        <dbReference type="HAMAP-Rule" id="MF_01211"/>
    </source>
</evidence>
<evidence type="ECO:0000256" key="6">
    <source>
        <dbReference type="ARBA" id="ARBA00022827"/>
    </source>
</evidence>
<keyword evidence="5 11" id="KW-0479">Metal-binding</keyword>
<feature type="domain" description="FAD-binding FR-type" evidence="14">
    <location>
        <begin position="1"/>
        <end position="100"/>
    </location>
</feature>
<dbReference type="OrthoDB" id="9778346at2"/>
<evidence type="ECO:0000256" key="3">
    <source>
        <dbReference type="ARBA" id="ARBA00022630"/>
    </source>
</evidence>
<accession>A0A345BWX0</accession>
<dbReference type="PIRSF" id="PIRSF006816">
    <property type="entry name" value="Cyc3_hyd_g"/>
    <property type="match status" value="1"/>
</dbReference>
<dbReference type="InterPro" id="IPR050353">
    <property type="entry name" value="PyrK_electron_transfer"/>
</dbReference>
<gene>
    <name evidence="11" type="primary">pyrK</name>
    <name evidence="15" type="ORF">DT065_05055</name>
</gene>
<comment type="function">
    <text evidence="11">Responsible for channeling the electrons from the oxidation of dihydroorotate from the FMN redox center in the PyrD type B subunit to the ultimate electron acceptor NAD(+).</text>
</comment>
<dbReference type="SUPFAM" id="SSF52343">
    <property type="entry name" value="Ferredoxin reductase-like, C-terminal NADP-linked domain"/>
    <property type="match status" value="1"/>
</dbReference>
<evidence type="ECO:0000256" key="5">
    <source>
        <dbReference type="ARBA" id="ARBA00022723"/>
    </source>
</evidence>
<evidence type="ECO:0000256" key="8">
    <source>
        <dbReference type="ARBA" id="ARBA00022982"/>
    </source>
</evidence>
<dbReference type="HAMAP" id="MF_01211">
    <property type="entry name" value="DHODB_Fe_S_bind"/>
    <property type="match status" value="1"/>
</dbReference>
<comment type="cofactor">
    <cofactor evidence="11">
        <name>[2Fe-2S] cluster</name>
        <dbReference type="ChEBI" id="CHEBI:190135"/>
    </cofactor>
    <text evidence="11">Binds 1 [2Fe-2S] cluster per subunit.</text>
</comment>
<feature type="binding site" evidence="11 13">
    <location>
        <position position="246"/>
    </location>
    <ligand>
        <name>[2Fe-2S] cluster</name>
        <dbReference type="ChEBI" id="CHEBI:190135"/>
    </ligand>
</feature>
<sequence length="259" mass="27705">MKNEQMMVVENKTIAAKTHELTLSGPLVDAIDQPGTFLHVAVPGDDLVLRRPISIAAVDQDVGTCTIVYKEMGVGTGRLARSRAGDQLEMLGPLGEQGFPVEKPQVGEDVLLIGGGVGVPPLYYAACELVKRGVTVSVILGFQTAAAIFYEREFHELPGCDVRVMTDDGSNGHPGTVVDALNERPSPPDWLFSCGPRGMLRAIETHAAHPKTNGYVSLEERMGCGIGACFACVCETGDGSSYRKICREGPVFAFKEVVL</sequence>
<evidence type="ECO:0000256" key="2">
    <source>
        <dbReference type="ARBA" id="ARBA00022448"/>
    </source>
</evidence>
<dbReference type="GO" id="GO:0051537">
    <property type="term" value="F:2 iron, 2 sulfur cluster binding"/>
    <property type="evidence" value="ECO:0007669"/>
    <property type="project" value="UniProtKB-KW"/>
</dbReference>
<dbReference type="UniPathway" id="UPA00070">
    <property type="reaction ID" value="UER00945"/>
</dbReference>
<dbReference type="EMBL" id="CP031092">
    <property type="protein sequence ID" value="AXF55451.1"/>
    <property type="molecule type" value="Genomic_DNA"/>
</dbReference>
<comment type="caution">
    <text evidence="11">Lacks conserved residue(s) required for the propagation of feature annotation.</text>
</comment>
<dbReference type="SUPFAM" id="SSF63380">
    <property type="entry name" value="Riboflavin synthase domain-like"/>
    <property type="match status" value="1"/>
</dbReference>
<protein>
    <recommendedName>
        <fullName evidence="11">Dihydroorotate dehydrogenase B (NAD(+)), electron transfer subunit</fullName>
    </recommendedName>
    <alternativeName>
        <fullName evidence="11">Dihydroorotate oxidase B, electron transfer subunit</fullName>
    </alternativeName>
</protein>
<dbReference type="InterPro" id="IPR012165">
    <property type="entry name" value="Cyt_c3_hydrogenase_gsu"/>
</dbReference>
<dbReference type="InterPro" id="IPR037117">
    <property type="entry name" value="Dihydroorotate_DH_ele_sf"/>
</dbReference>
<feature type="binding site" evidence="11 13">
    <location>
        <position position="224"/>
    </location>
    <ligand>
        <name>[2Fe-2S] cluster</name>
        <dbReference type="ChEBI" id="CHEBI:190135"/>
    </ligand>
</feature>
<evidence type="ECO:0000256" key="12">
    <source>
        <dbReference type="PIRSR" id="PIRSR006816-1"/>
    </source>
</evidence>
<feature type="binding site" evidence="11 12">
    <location>
        <begin position="51"/>
        <end position="54"/>
    </location>
    <ligand>
        <name>FAD</name>
        <dbReference type="ChEBI" id="CHEBI:57692"/>
    </ligand>
</feature>
<keyword evidence="6 11" id="KW-0274">FAD</keyword>
<evidence type="ECO:0000256" key="7">
    <source>
        <dbReference type="ARBA" id="ARBA00022975"/>
    </source>
</evidence>
<dbReference type="RefSeq" id="WP_114371448.1">
    <property type="nucleotide sequence ID" value="NZ_CP031092.1"/>
</dbReference>